<sequence length="150" mass="16677">MSDCMFPEATGPFTKGRAMRLTGPRSRETESRRGVSSIDFGGADATRMVLSPDISTALVFALTYCVFPESSLGHRTRAISFTLLFRWHLRKRRIGAPYFHARADENLLKSTCSKYCGAASTPQHLFLVYPAERPGPRTPDESTASISLWT</sequence>
<reference evidence="2" key="1">
    <citation type="journal article" date="2020" name="Stud. Mycol.">
        <title>101 Dothideomycetes genomes: a test case for predicting lifestyles and emergence of pathogens.</title>
        <authorList>
            <person name="Haridas S."/>
            <person name="Albert R."/>
            <person name="Binder M."/>
            <person name="Bloem J."/>
            <person name="Labutti K."/>
            <person name="Salamov A."/>
            <person name="Andreopoulos B."/>
            <person name="Baker S."/>
            <person name="Barry K."/>
            <person name="Bills G."/>
            <person name="Bluhm B."/>
            <person name="Cannon C."/>
            <person name="Castanera R."/>
            <person name="Culley D."/>
            <person name="Daum C."/>
            <person name="Ezra D."/>
            <person name="Gonzalez J."/>
            <person name="Henrissat B."/>
            <person name="Kuo A."/>
            <person name="Liang C."/>
            <person name="Lipzen A."/>
            <person name="Lutzoni F."/>
            <person name="Magnuson J."/>
            <person name="Mondo S."/>
            <person name="Nolan M."/>
            <person name="Ohm R."/>
            <person name="Pangilinan J."/>
            <person name="Park H.-J."/>
            <person name="Ramirez L."/>
            <person name="Alfaro M."/>
            <person name="Sun H."/>
            <person name="Tritt A."/>
            <person name="Yoshinaga Y."/>
            <person name="Zwiers L.-H."/>
            <person name="Turgeon B."/>
            <person name="Goodwin S."/>
            <person name="Spatafora J."/>
            <person name="Crous P."/>
            <person name="Grigoriev I."/>
        </authorList>
    </citation>
    <scope>NUCLEOTIDE SEQUENCE</scope>
    <source>
        <strain evidence="2">CBS 122367</strain>
    </source>
</reference>
<name>A0A6G1JMT6_9PLEO</name>
<evidence type="ECO:0000256" key="1">
    <source>
        <dbReference type="SAM" id="MobiDB-lite"/>
    </source>
</evidence>
<evidence type="ECO:0000313" key="3">
    <source>
        <dbReference type="Proteomes" id="UP000799291"/>
    </source>
</evidence>
<gene>
    <name evidence="2" type="ORF">K458DRAFT_381579</name>
</gene>
<dbReference type="AlphaFoldDB" id="A0A6G1JMT6"/>
<proteinExistence type="predicted"/>
<feature type="compositionally biased region" description="Polar residues" evidence="1">
    <location>
        <begin position="141"/>
        <end position="150"/>
    </location>
</feature>
<keyword evidence="3" id="KW-1185">Reference proteome</keyword>
<dbReference type="Proteomes" id="UP000799291">
    <property type="component" value="Unassembled WGS sequence"/>
</dbReference>
<feature type="region of interest" description="Disordered" evidence="1">
    <location>
        <begin position="1"/>
        <end position="36"/>
    </location>
</feature>
<feature type="region of interest" description="Disordered" evidence="1">
    <location>
        <begin position="131"/>
        <end position="150"/>
    </location>
</feature>
<evidence type="ECO:0000313" key="2">
    <source>
        <dbReference type="EMBL" id="KAF2691738.1"/>
    </source>
</evidence>
<dbReference type="EMBL" id="MU005569">
    <property type="protein sequence ID" value="KAF2691738.1"/>
    <property type="molecule type" value="Genomic_DNA"/>
</dbReference>
<organism evidence="2 3">
    <name type="scientific">Lentithecium fluviatile CBS 122367</name>
    <dbReference type="NCBI Taxonomy" id="1168545"/>
    <lineage>
        <taxon>Eukaryota</taxon>
        <taxon>Fungi</taxon>
        <taxon>Dikarya</taxon>
        <taxon>Ascomycota</taxon>
        <taxon>Pezizomycotina</taxon>
        <taxon>Dothideomycetes</taxon>
        <taxon>Pleosporomycetidae</taxon>
        <taxon>Pleosporales</taxon>
        <taxon>Massarineae</taxon>
        <taxon>Lentitheciaceae</taxon>
        <taxon>Lentithecium</taxon>
    </lineage>
</organism>
<accession>A0A6G1JMT6</accession>
<protein>
    <submittedName>
        <fullName evidence="2">Uncharacterized protein</fullName>
    </submittedName>
</protein>